<name>A0A2T4BPU2_TRILO</name>
<feature type="region of interest" description="Disordered" evidence="3">
    <location>
        <begin position="1119"/>
        <end position="1147"/>
    </location>
</feature>
<proteinExistence type="predicted"/>
<dbReference type="InterPro" id="IPR000845">
    <property type="entry name" value="Nucleoside_phosphorylase_d"/>
</dbReference>
<dbReference type="Gene3D" id="1.25.40.20">
    <property type="entry name" value="Ankyrin repeat-containing domain"/>
    <property type="match status" value="1"/>
</dbReference>
<dbReference type="Gene3D" id="3.40.50.300">
    <property type="entry name" value="P-loop containing nucleotide triphosphate hydrolases"/>
    <property type="match status" value="1"/>
</dbReference>
<dbReference type="InterPro" id="IPR035994">
    <property type="entry name" value="Nucleoside_phosphorylase_sf"/>
</dbReference>
<dbReference type="PROSITE" id="PS50297">
    <property type="entry name" value="ANK_REP_REGION"/>
    <property type="match status" value="3"/>
</dbReference>
<dbReference type="EMBL" id="KZ679150">
    <property type="protein sequence ID" value="PTB71325.1"/>
    <property type="molecule type" value="Genomic_DNA"/>
</dbReference>
<dbReference type="AlphaFoldDB" id="A0A2T4BPU2"/>
<evidence type="ECO:0000313" key="6">
    <source>
        <dbReference type="Proteomes" id="UP000240760"/>
    </source>
</evidence>
<dbReference type="PROSITE" id="PS50088">
    <property type="entry name" value="ANK_REPEAT"/>
    <property type="match status" value="4"/>
</dbReference>
<dbReference type="InterPro" id="IPR007111">
    <property type="entry name" value="NACHT_NTPase"/>
</dbReference>
<dbReference type="PROSITE" id="PS50837">
    <property type="entry name" value="NACHT"/>
    <property type="match status" value="1"/>
</dbReference>
<sequence>MERSTTSLQPSDYTVGWICALPIELAAAQEMLDEEHEIIDDKHTCSYTLGRIGDHNVVLATLPAGQTGTNSAAAVAVQLQSDFPAMRFGLMVGVGGGVPGVEDVRLGDVVVSQPQSMHGGVVQYDLGKTRPGGFERTGFLNTPPTVLLNALAQLQARQLRSKDMLSAHISRVSHLPHFTRESAGVDHLYQANYRHVGTASCDGCSGEYLIDRPARDGLGVKIHHGTIASGNQVMRDGETRDRLSSELGGVLCFEMEAAGLMNRFPCLVIRGICDYADSHKNSSWQPYAALTAAAYTRDLLSVIPAVREPPMLSEVFEMKKKEAAQQILETNCQKVLDSLEFPQMFHRQLVIRSPCKGTGNWLSQDPSYQAWLSGEHRFLWVKGSAGSGKSTLMKHTLAEIQQTTNKKTVTIASYFYDASGEALEKSSRGLLQSVLHQLFTQNDQLLRDFMIASDSRFVKGRNLEWQTEELMGVLEISSKLPSWRPTIFLLDGLDEGSVDEVRRLLQFFRLQVCPDDSRKPFSRFRVCLSSRHYPNIYIENCPEIWVETNNHADIETFTYQKLAHMSDAPNNDSMIQSILSRADGIFLWVDLVTSSILEADDNGETLDEKLEALYDTPRELDGLFTQIFLKLGDNERRDTYTMLSWMLFATRRMSSLELCFAMQFSRNSSIVTFDAWTKSQMFVNKGLQTERYIRSRSRGLLTVEKSPQKGEPDRVQFIHQTVPGFLLQKGLAILQPSHHPVYLPGIGNHYIALACMRYLSQQATLSCASMTLLRSCSSLSSRKRSSNWNQPSSFLQWIDPSADINDTIKAQARQQLLSSYNSATYEPYTAAEASAYTRGMLKAIDLVFSELPLLEYCIQSLEAHLASAEQSQIPQAAVLDMLLDQGPQSLRLWYSFQDGLHLPRAHRFHQVDWGDFLQAFVALGLKSCIRELSYRLSLRRMSLPQSCNLSQALFLAVYYSSPDIVRELITCGANPNARNKEGYTPLDNACRKGDAEMVTALLNLGAMVNVRNVFGFTPLHHAAQVGATAVVEALLAAGAAIDARLHRTGDTPLLLAVVADQVDVVKLLIAKGANIRLKNGAGLDCNTLAIRHGASMAYGALNPHKPTFLRPAFEPINRAMTASPSPETQERRKAQRSGRFAADFGQDDDHDSYLVRLFKARGKVERRYYD</sequence>
<dbReference type="SMART" id="SM00248">
    <property type="entry name" value="ANK"/>
    <property type="match status" value="4"/>
</dbReference>
<dbReference type="InterPro" id="IPR036770">
    <property type="entry name" value="Ankyrin_rpt-contain_sf"/>
</dbReference>
<evidence type="ECO:0000256" key="3">
    <source>
        <dbReference type="SAM" id="MobiDB-lite"/>
    </source>
</evidence>
<dbReference type="InterPro" id="IPR002110">
    <property type="entry name" value="Ankyrin_rpt"/>
</dbReference>
<dbReference type="Pfam" id="PF24883">
    <property type="entry name" value="NPHP3_N"/>
    <property type="match status" value="1"/>
</dbReference>
<evidence type="ECO:0000256" key="2">
    <source>
        <dbReference type="PROSITE-ProRule" id="PRU00023"/>
    </source>
</evidence>
<dbReference type="STRING" id="983965.A0A2T4BPU2"/>
<dbReference type="InterPro" id="IPR053137">
    <property type="entry name" value="NLR-like"/>
</dbReference>
<evidence type="ECO:0000313" key="5">
    <source>
        <dbReference type="EMBL" id="PTB71325.1"/>
    </source>
</evidence>
<dbReference type="SUPFAM" id="SSF48403">
    <property type="entry name" value="Ankyrin repeat"/>
    <property type="match status" value="1"/>
</dbReference>
<evidence type="ECO:0000256" key="1">
    <source>
        <dbReference type="ARBA" id="ARBA00022737"/>
    </source>
</evidence>
<dbReference type="Proteomes" id="UP000240760">
    <property type="component" value="Unassembled WGS sequence"/>
</dbReference>
<organism evidence="5 6">
    <name type="scientific">Trichoderma longibrachiatum ATCC 18648</name>
    <dbReference type="NCBI Taxonomy" id="983965"/>
    <lineage>
        <taxon>Eukaryota</taxon>
        <taxon>Fungi</taxon>
        <taxon>Dikarya</taxon>
        <taxon>Ascomycota</taxon>
        <taxon>Pezizomycotina</taxon>
        <taxon>Sordariomycetes</taxon>
        <taxon>Hypocreomycetidae</taxon>
        <taxon>Hypocreales</taxon>
        <taxon>Hypocreaceae</taxon>
        <taxon>Trichoderma</taxon>
    </lineage>
</organism>
<dbReference type="PANTHER" id="PTHR46082:SF11">
    <property type="entry name" value="AAA+ ATPASE DOMAIN-CONTAINING PROTEIN-RELATED"/>
    <property type="match status" value="1"/>
</dbReference>
<keyword evidence="1" id="KW-0677">Repeat</keyword>
<dbReference type="SUPFAM" id="SSF52540">
    <property type="entry name" value="P-loop containing nucleoside triphosphate hydrolases"/>
    <property type="match status" value="1"/>
</dbReference>
<dbReference type="PRINTS" id="PR01415">
    <property type="entry name" value="ANKYRIN"/>
</dbReference>
<keyword evidence="6" id="KW-1185">Reference proteome</keyword>
<accession>A0A2T4BPU2</accession>
<dbReference type="InterPro" id="IPR056884">
    <property type="entry name" value="NPHP3-like_N"/>
</dbReference>
<dbReference type="InterPro" id="IPR027417">
    <property type="entry name" value="P-loop_NTPase"/>
</dbReference>
<keyword evidence="2" id="KW-0040">ANK repeat</keyword>
<dbReference type="Gene3D" id="3.40.50.1580">
    <property type="entry name" value="Nucleoside phosphorylase domain"/>
    <property type="match status" value="1"/>
</dbReference>
<feature type="repeat" description="ANK" evidence="2">
    <location>
        <begin position="1048"/>
        <end position="1080"/>
    </location>
</feature>
<dbReference type="GO" id="GO:0009116">
    <property type="term" value="P:nucleoside metabolic process"/>
    <property type="evidence" value="ECO:0007669"/>
    <property type="project" value="InterPro"/>
</dbReference>
<feature type="repeat" description="ANK" evidence="2">
    <location>
        <begin position="948"/>
        <end position="980"/>
    </location>
</feature>
<feature type="repeat" description="ANK" evidence="2">
    <location>
        <begin position="1014"/>
        <end position="1046"/>
    </location>
</feature>
<dbReference type="PANTHER" id="PTHR46082">
    <property type="entry name" value="ATP/GTP-BINDING PROTEIN-RELATED"/>
    <property type="match status" value="1"/>
</dbReference>
<feature type="domain" description="NACHT" evidence="4">
    <location>
        <begin position="377"/>
        <end position="531"/>
    </location>
</feature>
<evidence type="ECO:0000259" key="4">
    <source>
        <dbReference type="PROSITE" id="PS50837"/>
    </source>
</evidence>
<dbReference type="GO" id="GO:0003824">
    <property type="term" value="F:catalytic activity"/>
    <property type="evidence" value="ECO:0007669"/>
    <property type="project" value="InterPro"/>
</dbReference>
<protein>
    <recommendedName>
        <fullName evidence="4">NACHT domain-containing protein</fullName>
    </recommendedName>
</protein>
<dbReference type="Pfam" id="PF01048">
    <property type="entry name" value="PNP_UDP_1"/>
    <property type="match status" value="1"/>
</dbReference>
<feature type="repeat" description="ANK" evidence="2">
    <location>
        <begin position="981"/>
        <end position="1013"/>
    </location>
</feature>
<dbReference type="Pfam" id="PF00023">
    <property type="entry name" value="Ank"/>
    <property type="match status" value="1"/>
</dbReference>
<dbReference type="SUPFAM" id="SSF53167">
    <property type="entry name" value="Purine and uridine phosphorylases"/>
    <property type="match status" value="1"/>
</dbReference>
<dbReference type="Pfam" id="PF12796">
    <property type="entry name" value="Ank_2"/>
    <property type="match status" value="1"/>
</dbReference>
<gene>
    <name evidence="5" type="ORF">M440DRAFT_1365949</name>
</gene>
<reference evidence="5 6" key="1">
    <citation type="submission" date="2016-07" db="EMBL/GenBank/DDBJ databases">
        <title>Multiple horizontal gene transfer events from other fungi enriched the ability of initially mycotrophic Trichoderma (Ascomycota) to feed on dead plant biomass.</title>
        <authorList>
            <consortium name="DOE Joint Genome Institute"/>
            <person name="Aerts A."/>
            <person name="Atanasova L."/>
            <person name="Chenthamara K."/>
            <person name="Zhang J."/>
            <person name="Grujic M."/>
            <person name="Henrissat B."/>
            <person name="Kuo A."/>
            <person name="Salamov A."/>
            <person name="Lipzen A."/>
            <person name="Labutti K."/>
            <person name="Barry K."/>
            <person name="Miao Y."/>
            <person name="Rahimi M.J."/>
            <person name="Shen Q."/>
            <person name="Grigoriev I.V."/>
            <person name="Kubicek C.P."/>
            <person name="Druzhinina I.S."/>
        </authorList>
    </citation>
    <scope>NUCLEOTIDE SEQUENCE [LARGE SCALE GENOMIC DNA]</scope>
    <source>
        <strain evidence="5 6">ATCC 18648</strain>
    </source>
</reference>
<dbReference type="OrthoDB" id="1577640at2759"/>